<feature type="transmembrane region" description="Helical" evidence="1">
    <location>
        <begin position="389"/>
        <end position="408"/>
    </location>
</feature>
<evidence type="ECO:0000259" key="2">
    <source>
        <dbReference type="Pfam" id="PF13231"/>
    </source>
</evidence>
<reference evidence="3 4" key="1">
    <citation type="journal article" date="2022" name="Front. Microbiol.">
        <title>High genomic differentiation and limited gene flow indicate recent cryptic speciation within the genus Laspinema (cyanobacteria).</title>
        <authorList>
            <person name="Stanojkovic A."/>
            <person name="Skoupy S."/>
            <person name="Skaloud P."/>
            <person name="Dvorak P."/>
        </authorList>
    </citation>
    <scope>NUCLEOTIDE SEQUENCE [LARGE SCALE GENOMIC DNA]</scope>
    <source>
        <strain evidence="3 4">D2a</strain>
    </source>
</reference>
<keyword evidence="3" id="KW-0808">Transferase</keyword>
<comment type="caution">
    <text evidence="3">The sequence shown here is derived from an EMBL/GenBank/DDBJ whole genome shotgun (WGS) entry which is preliminary data.</text>
</comment>
<dbReference type="EMBL" id="JAMXFF010000020">
    <property type="protein sequence ID" value="MCT7967475.1"/>
    <property type="molecule type" value="Genomic_DNA"/>
</dbReference>
<dbReference type="EC" id="2.4.-.-" evidence="3"/>
<gene>
    <name evidence="3" type="ORF">NG799_14135</name>
</gene>
<evidence type="ECO:0000313" key="3">
    <source>
        <dbReference type="EMBL" id="MCT7967475.1"/>
    </source>
</evidence>
<organism evidence="3 4">
    <name type="scientific">Laspinema palackyanum D2a</name>
    <dbReference type="NCBI Taxonomy" id="2953684"/>
    <lineage>
        <taxon>Bacteria</taxon>
        <taxon>Bacillati</taxon>
        <taxon>Cyanobacteriota</taxon>
        <taxon>Cyanophyceae</taxon>
        <taxon>Oscillatoriophycideae</taxon>
        <taxon>Oscillatoriales</taxon>
        <taxon>Laspinemataceae</taxon>
        <taxon>Laspinema</taxon>
        <taxon>Laspinema palackyanum</taxon>
    </lineage>
</organism>
<protein>
    <submittedName>
        <fullName evidence="3">Glycosyltransferase family 39 protein</fullName>
        <ecNumber evidence="3">2.4.-.-</ecNumber>
    </submittedName>
</protein>
<keyword evidence="4" id="KW-1185">Reference proteome</keyword>
<feature type="transmembrane region" description="Helical" evidence="1">
    <location>
        <begin position="186"/>
        <end position="203"/>
    </location>
</feature>
<feature type="transmembrane region" description="Helical" evidence="1">
    <location>
        <begin position="318"/>
        <end position="337"/>
    </location>
</feature>
<evidence type="ECO:0000313" key="4">
    <source>
        <dbReference type="Proteomes" id="UP001525890"/>
    </source>
</evidence>
<feature type="transmembrane region" description="Helical" evidence="1">
    <location>
        <begin position="460"/>
        <end position="482"/>
    </location>
</feature>
<keyword evidence="3" id="KW-0328">Glycosyltransferase</keyword>
<sequence length="614" mass="68469">MYRYRPYLSLVGILILGTVLRFSQLEAKPVWLDEIITGLFSLGHSYENIPLDAVFPLAQFADIFTLNSTASCQKIAEMVATESTHPPLFFCLTHEWLSRVQGSWVWQARSLSALFGVGAIAAMYGLNRIAFSPQAGVMGAAVMAVSPFAVYLSQEARHYTLPMLLVILSLMGLIQIQKDLHHRGTIRPWVGISWVIVNTLGLYTHYFVLLAWVAELLTILALSLGKYLHPVSLGLQQQSSPAPTKGMVTWLNLGGYSLLPLLLYLPWLPTLHNHFNRPETDWFKPFEPSWVDSITPIFQTLAGWLVMVVAFPVENQPLWIVIPSAILMLLWSGYFLWSITPRIKALFTSPDTRLSGLILLFFTGVVLLEYLTIVYGVGKDITSAVRYHFIYYPGICALLGASLMMNPVGREETKPSAPVLSNPLAKSRFPILARAGGLPFGKPLARLRPDSPTLQSAASYLIPGFLIVGLISSVFVVSNWVFQKSYDPAGVAQQLNLEPTVPLVVVVGYENMQEVALGLSFALELDKIRPRNLPETGWAFMTRSPSYQSVWENLGSVSGLPPSAVNLWIIAPGLRQREYPPQLRLGDRLCNLDPSQYYRLGIPYQLYRCGKQEN</sequence>
<feature type="transmembrane region" description="Helical" evidence="1">
    <location>
        <begin position="135"/>
        <end position="152"/>
    </location>
</feature>
<accession>A0ABT2MRW2</accession>
<dbReference type="Proteomes" id="UP001525890">
    <property type="component" value="Unassembled WGS sequence"/>
</dbReference>
<feature type="transmembrane region" description="Helical" evidence="1">
    <location>
        <begin position="158"/>
        <end position="174"/>
    </location>
</feature>
<feature type="transmembrane region" description="Helical" evidence="1">
    <location>
        <begin position="249"/>
        <end position="269"/>
    </location>
</feature>
<keyword evidence="1" id="KW-0812">Transmembrane</keyword>
<dbReference type="RefSeq" id="WP_368007056.1">
    <property type="nucleotide sequence ID" value="NZ_JAMXFF010000020.1"/>
</dbReference>
<evidence type="ECO:0000256" key="1">
    <source>
        <dbReference type="SAM" id="Phobius"/>
    </source>
</evidence>
<keyword evidence="1" id="KW-0472">Membrane</keyword>
<dbReference type="GO" id="GO:0016757">
    <property type="term" value="F:glycosyltransferase activity"/>
    <property type="evidence" value="ECO:0007669"/>
    <property type="project" value="UniProtKB-KW"/>
</dbReference>
<keyword evidence="1" id="KW-1133">Transmembrane helix</keyword>
<name>A0ABT2MRW2_9CYAN</name>
<dbReference type="Pfam" id="PF13231">
    <property type="entry name" value="PMT_2"/>
    <property type="match status" value="1"/>
</dbReference>
<dbReference type="InterPro" id="IPR038731">
    <property type="entry name" value="RgtA/B/C-like"/>
</dbReference>
<feature type="transmembrane region" description="Helical" evidence="1">
    <location>
        <begin position="289"/>
        <end position="311"/>
    </location>
</feature>
<feature type="transmembrane region" description="Helical" evidence="1">
    <location>
        <begin position="357"/>
        <end position="377"/>
    </location>
</feature>
<feature type="domain" description="Glycosyltransferase RgtA/B/C/D-like" evidence="2">
    <location>
        <begin position="85"/>
        <end position="222"/>
    </location>
</feature>
<proteinExistence type="predicted"/>